<evidence type="ECO:0000256" key="1">
    <source>
        <dbReference type="SAM" id="Phobius"/>
    </source>
</evidence>
<keyword evidence="1" id="KW-0812">Transmembrane</keyword>
<protein>
    <submittedName>
        <fullName evidence="2">Uncharacterized protein</fullName>
    </submittedName>
</protein>
<comment type="caution">
    <text evidence="2">The sequence shown here is derived from an EMBL/GenBank/DDBJ whole genome shotgun (WGS) entry which is preliminary data.</text>
</comment>
<evidence type="ECO:0000313" key="2">
    <source>
        <dbReference type="EMBL" id="MDP9843321.1"/>
    </source>
</evidence>
<dbReference type="Proteomes" id="UP001225356">
    <property type="component" value="Unassembled WGS sequence"/>
</dbReference>
<feature type="transmembrane region" description="Helical" evidence="1">
    <location>
        <begin position="31"/>
        <end position="52"/>
    </location>
</feature>
<evidence type="ECO:0000313" key="3">
    <source>
        <dbReference type="Proteomes" id="UP001225356"/>
    </source>
</evidence>
<keyword evidence="3" id="KW-1185">Reference proteome</keyword>
<sequence>MSIAGFCWIAAGVATGWVTLSLEQTTYPVIYLLWLHSIAIVATINAVALAALRAFQRQLREPDQAYALGLEHGVELAGSINR</sequence>
<organism evidence="2 3">
    <name type="scientific">Streptosporangium lutulentum</name>
    <dbReference type="NCBI Taxonomy" id="1461250"/>
    <lineage>
        <taxon>Bacteria</taxon>
        <taxon>Bacillati</taxon>
        <taxon>Actinomycetota</taxon>
        <taxon>Actinomycetes</taxon>
        <taxon>Streptosporangiales</taxon>
        <taxon>Streptosporangiaceae</taxon>
        <taxon>Streptosporangium</taxon>
    </lineage>
</organism>
<keyword evidence="1" id="KW-0472">Membrane</keyword>
<reference evidence="2 3" key="1">
    <citation type="submission" date="2023-07" db="EMBL/GenBank/DDBJ databases">
        <title>Sequencing the genomes of 1000 actinobacteria strains.</title>
        <authorList>
            <person name="Klenk H.-P."/>
        </authorList>
    </citation>
    <scope>NUCLEOTIDE SEQUENCE [LARGE SCALE GENOMIC DNA]</scope>
    <source>
        <strain evidence="2 3">DSM 46740</strain>
    </source>
</reference>
<name>A0ABT9QAC0_9ACTN</name>
<dbReference type="RefSeq" id="WP_307557462.1">
    <property type="nucleotide sequence ID" value="NZ_JAUSQU010000001.1"/>
</dbReference>
<proteinExistence type="predicted"/>
<accession>A0ABT9QAC0</accession>
<gene>
    <name evidence="2" type="ORF">J2853_002532</name>
</gene>
<keyword evidence="1" id="KW-1133">Transmembrane helix</keyword>
<dbReference type="EMBL" id="JAUSQU010000001">
    <property type="protein sequence ID" value="MDP9843321.1"/>
    <property type="molecule type" value="Genomic_DNA"/>
</dbReference>